<comment type="similarity">
    <text evidence="1">Belongs to the Skp family.</text>
</comment>
<organism evidence="5 6">
    <name type="scientific">Pedobacter insulae</name>
    <dbReference type="NCBI Taxonomy" id="414048"/>
    <lineage>
        <taxon>Bacteria</taxon>
        <taxon>Pseudomonadati</taxon>
        <taxon>Bacteroidota</taxon>
        <taxon>Sphingobacteriia</taxon>
        <taxon>Sphingobacteriales</taxon>
        <taxon>Sphingobacteriaceae</taxon>
        <taxon>Pedobacter</taxon>
    </lineage>
</organism>
<keyword evidence="3" id="KW-0175">Coiled coil</keyword>
<dbReference type="SUPFAM" id="SSF111384">
    <property type="entry name" value="OmpH-like"/>
    <property type="match status" value="1"/>
</dbReference>
<accession>A0A1I2ZHJ6</accession>
<dbReference type="RefSeq" id="WP_090996359.1">
    <property type="nucleotide sequence ID" value="NZ_FOPP01000010.1"/>
</dbReference>
<dbReference type="PANTHER" id="PTHR35089:SF1">
    <property type="entry name" value="CHAPERONE PROTEIN SKP"/>
    <property type="match status" value="1"/>
</dbReference>
<evidence type="ECO:0000256" key="3">
    <source>
        <dbReference type="SAM" id="Coils"/>
    </source>
</evidence>
<evidence type="ECO:0000256" key="2">
    <source>
        <dbReference type="ARBA" id="ARBA00022729"/>
    </source>
</evidence>
<dbReference type="EMBL" id="FOPP01000010">
    <property type="protein sequence ID" value="SFH37125.1"/>
    <property type="molecule type" value="Genomic_DNA"/>
</dbReference>
<dbReference type="GO" id="GO:0005829">
    <property type="term" value="C:cytosol"/>
    <property type="evidence" value="ECO:0007669"/>
    <property type="project" value="TreeGrafter"/>
</dbReference>
<dbReference type="GO" id="GO:0051082">
    <property type="term" value="F:unfolded protein binding"/>
    <property type="evidence" value="ECO:0007669"/>
    <property type="project" value="InterPro"/>
</dbReference>
<gene>
    <name evidence="5" type="ORF">SAMN04489864_11025</name>
</gene>
<dbReference type="PANTHER" id="PTHR35089">
    <property type="entry name" value="CHAPERONE PROTEIN SKP"/>
    <property type="match status" value="1"/>
</dbReference>
<dbReference type="Proteomes" id="UP000199666">
    <property type="component" value="Unassembled WGS sequence"/>
</dbReference>
<proteinExistence type="inferred from homology"/>
<dbReference type="InterPro" id="IPR024930">
    <property type="entry name" value="Skp_dom_sf"/>
</dbReference>
<dbReference type="InterPro" id="IPR005632">
    <property type="entry name" value="Chaperone_Skp"/>
</dbReference>
<keyword evidence="4" id="KW-0472">Membrane</keyword>
<sequence length="171" mass="19920">MKRLNIIMWLANGVILLSLFAYLLIKSDGYAYIETNKVYEGFRMKKGLQQQLESGVQKESERLDSLRMELKMAMLRYENGKDDQLKKAIELKQQELVLREREAKMQYEELADKYDSQIWAQINQYVQEYGKTHGIKIILGANGNGAVMYGTDDKNITEEIITYINKKHEGL</sequence>
<feature type="coiled-coil region" evidence="3">
    <location>
        <begin position="49"/>
        <end position="76"/>
    </location>
</feature>
<dbReference type="OrthoDB" id="677272at2"/>
<evidence type="ECO:0000313" key="6">
    <source>
        <dbReference type="Proteomes" id="UP000199666"/>
    </source>
</evidence>
<evidence type="ECO:0000313" key="5">
    <source>
        <dbReference type="EMBL" id="SFH37125.1"/>
    </source>
</evidence>
<feature type="transmembrane region" description="Helical" evidence="4">
    <location>
        <begin position="6"/>
        <end position="25"/>
    </location>
</feature>
<evidence type="ECO:0000256" key="4">
    <source>
        <dbReference type="SAM" id="Phobius"/>
    </source>
</evidence>
<dbReference type="SMART" id="SM00935">
    <property type="entry name" value="OmpH"/>
    <property type="match status" value="1"/>
</dbReference>
<dbReference type="STRING" id="414048.SAMN04489864_11025"/>
<keyword evidence="4" id="KW-0812">Transmembrane</keyword>
<dbReference type="GO" id="GO:0050821">
    <property type="term" value="P:protein stabilization"/>
    <property type="evidence" value="ECO:0007669"/>
    <property type="project" value="TreeGrafter"/>
</dbReference>
<protein>
    <submittedName>
        <fullName evidence="5">Chaperone for outer membrane proteins, Skp family</fullName>
    </submittedName>
</protein>
<reference evidence="5 6" key="1">
    <citation type="submission" date="2016-10" db="EMBL/GenBank/DDBJ databases">
        <authorList>
            <person name="de Groot N.N."/>
        </authorList>
    </citation>
    <scope>NUCLEOTIDE SEQUENCE [LARGE SCALE GENOMIC DNA]</scope>
    <source>
        <strain evidence="5 6">DSM 18684</strain>
    </source>
</reference>
<dbReference type="Gene3D" id="3.30.910.20">
    <property type="entry name" value="Skp domain"/>
    <property type="match status" value="1"/>
</dbReference>
<dbReference type="AlphaFoldDB" id="A0A1I2ZHJ6"/>
<keyword evidence="4" id="KW-1133">Transmembrane helix</keyword>
<name>A0A1I2ZHJ6_9SPHI</name>
<evidence type="ECO:0000256" key="1">
    <source>
        <dbReference type="ARBA" id="ARBA00009091"/>
    </source>
</evidence>
<dbReference type="Pfam" id="PF03938">
    <property type="entry name" value="OmpH"/>
    <property type="match status" value="1"/>
</dbReference>
<keyword evidence="6" id="KW-1185">Reference proteome</keyword>
<keyword evidence="2" id="KW-0732">Signal</keyword>